<dbReference type="GO" id="GO:0016787">
    <property type="term" value="F:hydrolase activity"/>
    <property type="evidence" value="ECO:0007669"/>
    <property type="project" value="UniProtKB-KW"/>
</dbReference>
<keyword evidence="2" id="KW-0378">Hydrolase</keyword>
<dbReference type="Pfam" id="PF07859">
    <property type="entry name" value="Abhydrolase_3"/>
    <property type="match status" value="1"/>
</dbReference>
<feature type="domain" description="Alpha/beta hydrolase fold-3" evidence="3">
    <location>
        <begin position="69"/>
        <end position="246"/>
    </location>
</feature>
<evidence type="ECO:0000313" key="5">
    <source>
        <dbReference type="Proteomes" id="UP000199075"/>
    </source>
</evidence>
<evidence type="ECO:0000256" key="1">
    <source>
        <dbReference type="ARBA" id="ARBA00010515"/>
    </source>
</evidence>
<comment type="similarity">
    <text evidence="1">Belongs to the 'GDXG' lipolytic enzyme family.</text>
</comment>
<protein>
    <submittedName>
        <fullName evidence="4">Acetyl esterase</fullName>
    </submittedName>
</protein>
<dbReference type="PANTHER" id="PTHR23024:SF24">
    <property type="entry name" value="ALPHA_BETA HYDROLASE FOLD-3 DOMAIN-CONTAINING PROTEIN"/>
    <property type="match status" value="1"/>
</dbReference>
<dbReference type="InterPro" id="IPR050466">
    <property type="entry name" value="Carboxylest/Gibb_receptor"/>
</dbReference>
<dbReference type="OrthoDB" id="5729797at2"/>
<gene>
    <name evidence="4" type="ORF">SAMN04487957_102369</name>
</gene>
<evidence type="ECO:0000256" key="2">
    <source>
        <dbReference type="ARBA" id="ARBA00022801"/>
    </source>
</evidence>
<dbReference type="PANTHER" id="PTHR23024">
    <property type="entry name" value="ARYLACETAMIDE DEACETYLASE"/>
    <property type="match status" value="1"/>
</dbReference>
<accession>A0A1H0F9X3</accession>
<organism evidence="4 5">
    <name type="scientific">Halomonas shengliensis</name>
    <dbReference type="NCBI Taxonomy" id="419597"/>
    <lineage>
        <taxon>Bacteria</taxon>
        <taxon>Pseudomonadati</taxon>
        <taxon>Pseudomonadota</taxon>
        <taxon>Gammaproteobacteria</taxon>
        <taxon>Oceanospirillales</taxon>
        <taxon>Halomonadaceae</taxon>
        <taxon>Halomonas</taxon>
    </lineage>
</organism>
<sequence>MELGDFIARFEAGLASLDGLDWPEARRRYDALCHSFAPPDPTGMRITDGRVNGVAVRRFLPRGARPGRVLFLHGGGFTIGSVRSHHGVAASLAGHLGREVVGVDYRLAPEAGYAEMLTECLAVAAGIDPLAVVGDSAGGHLALDLAAELSTPPMLGLIYPPVDGIDAATLGPSAPLLSRDEVLGIAEHCPGALPAGVRAGMPAERLEVLAVAQDPLTPPLEAAVGRWRQAGASVGYRCAPGMVHGALHAQAWISEMRHAWQDFCQALKGRLEGKDYR</sequence>
<dbReference type="InterPro" id="IPR002168">
    <property type="entry name" value="Lipase_GDXG_HIS_AS"/>
</dbReference>
<evidence type="ECO:0000313" key="4">
    <source>
        <dbReference type="EMBL" id="SDN91410.1"/>
    </source>
</evidence>
<dbReference type="Gene3D" id="3.40.50.1820">
    <property type="entry name" value="alpha/beta hydrolase"/>
    <property type="match status" value="1"/>
</dbReference>
<evidence type="ECO:0000259" key="3">
    <source>
        <dbReference type="Pfam" id="PF07859"/>
    </source>
</evidence>
<name>A0A1H0F9X3_9GAMM</name>
<proteinExistence type="inferred from homology"/>
<dbReference type="RefSeq" id="WP_089677212.1">
    <property type="nucleotide sequence ID" value="NZ_FNIV01000002.1"/>
</dbReference>
<dbReference type="InterPro" id="IPR013094">
    <property type="entry name" value="AB_hydrolase_3"/>
</dbReference>
<dbReference type="AlphaFoldDB" id="A0A1H0F9X3"/>
<dbReference type="SUPFAM" id="SSF53474">
    <property type="entry name" value="alpha/beta-Hydrolases"/>
    <property type="match status" value="1"/>
</dbReference>
<dbReference type="Proteomes" id="UP000199075">
    <property type="component" value="Unassembled WGS sequence"/>
</dbReference>
<dbReference type="STRING" id="419597.SAMN04487957_102369"/>
<keyword evidence="5" id="KW-1185">Reference proteome</keyword>
<reference evidence="5" key="1">
    <citation type="submission" date="2016-10" db="EMBL/GenBank/DDBJ databases">
        <authorList>
            <person name="Varghese N."/>
            <person name="Submissions S."/>
        </authorList>
    </citation>
    <scope>NUCLEOTIDE SEQUENCE [LARGE SCALE GENOMIC DNA]</scope>
    <source>
        <strain evidence="5">CGMCC 1.6444</strain>
    </source>
</reference>
<dbReference type="PROSITE" id="PS01173">
    <property type="entry name" value="LIPASE_GDXG_HIS"/>
    <property type="match status" value="1"/>
</dbReference>
<dbReference type="EMBL" id="FNIV01000002">
    <property type="protein sequence ID" value="SDN91410.1"/>
    <property type="molecule type" value="Genomic_DNA"/>
</dbReference>
<dbReference type="InterPro" id="IPR029058">
    <property type="entry name" value="AB_hydrolase_fold"/>
</dbReference>